<keyword evidence="5" id="KW-0378">Hydrolase</keyword>
<dbReference type="InterPro" id="IPR050072">
    <property type="entry name" value="Peptidase_M20A"/>
</dbReference>
<dbReference type="SUPFAM" id="SSF55031">
    <property type="entry name" value="Bacterial exopeptidase dimerisation domain"/>
    <property type="match status" value="1"/>
</dbReference>
<proteinExistence type="inferred from homology"/>
<dbReference type="InterPro" id="IPR036264">
    <property type="entry name" value="Bact_exopeptidase_dim_dom"/>
</dbReference>
<dbReference type="SUPFAM" id="SSF53187">
    <property type="entry name" value="Zn-dependent exopeptidases"/>
    <property type="match status" value="1"/>
</dbReference>
<comment type="cofactor">
    <cofactor evidence="1">
        <name>Zn(2+)</name>
        <dbReference type="ChEBI" id="CHEBI:29105"/>
    </cofactor>
</comment>
<evidence type="ECO:0000256" key="3">
    <source>
        <dbReference type="ARBA" id="ARBA00022670"/>
    </source>
</evidence>
<keyword evidence="8" id="KW-0482">Metalloprotease</keyword>
<dbReference type="PANTHER" id="PTHR43808">
    <property type="entry name" value="ACETYLORNITHINE DEACETYLASE"/>
    <property type="match status" value="1"/>
</dbReference>
<dbReference type="InterPro" id="IPR002933">
    <property type="entry name" value="Peptidase_M20"/>
</dbReference>
<dbReference type="InterPro" id="IPR001261">
    <property type="entry name" value="ArgE/DapE_CS"/>
</dbReference>
<comment type="similarity">
    <text evidence="2">Belongs to the peptidase M20A family.</text>
</comment>
<dbReference type="EMBL" id="FNHB01000003">
    <property type="protein sequence ID" value="SDM29572.1"/>
    <property type="molecule type" value="Genomic_DNA"/>
</dbReference>
<name>A0A1G9S2C9_9FIRM</name>
<dbReference type="PANTHER" id="PTHR43808:SF31">
    <property type="entry name" value="N-ACETYL-L-CITRULLINE DEACETYLASE"/>
    <property type="match status" value="1"/>
</dbReference>
<organism evidence="10 11">
    <name type="scientific">Dendrosporobacter quercicolus</name>
    <dbReference type="NCBI Taxonomy" id="146817"/>
    <lineage>
        <taxon>Bacteria</taxon>
        <taxon>Bacillati</taxon>
        <taxon>Bacillota</taxon>
        <taxon>Negativicutes</taxon>
        <taxon>Selenomonadales</taxon>
        <taxon>Sporomusaceae</taxon>
        <taxon>Dendrosporobacter</taxon>
    </lineage>
</organism>
<accession>A0A1G9S2C9</accession>
<evidence type="ECO:0000313" key="10">
    <source>
        <dbReference type="EMBL" id="SDM29572.1"/>
    </source>
</evidence>
<evidence type="ECO:0000256" key="6">
    <source>
        <dbReference type="ARBA" id="ARBA00022833"/>
    </source>
</evidence>
<keyword evidence="3" id="KW-0645">Protease</keyword>
<evidence type="ECO:0000256" key="5">
    <source>
        <dbReference type="ARBA" id="ARBA00022801"/>
    </source>
</evidence>
<dbReference type="InterPro" id="IPR010964">
    <property type="entry name" value="M20A_pepV-rel"/>
</dbReference>
<dbReference type="GO" id="GO:0008270">
    <property type="term" value="F:zinc ion binding"/>
    <property type="evidence" value="ECO:0007669"/>
    <property type="project" value="InterPro"/>
</dbReference>
<dbReference type="GO" id="GO:0008237">
    <property type="term" value="F:metallopeptidase activity"/>
    <property type="evidence" value="ECO:0007669"/>
    <property type="project" value="UniProtKB-KW"/>
</dbReference>
<keyword evidence="11" id="KW-1185">Reference proteome</keyword>
<evidence type="ECO:0000256" key="7">
    <source>
        <dbReference type="ARBA" id="ARBA00022997"/>
    </source>
</evidence>
<keyword evidence="6" id="KW-0862">Zinc</keyword>
<dbReference type="InterPro" id="IPR011650">
    <property type="entry name" value="Peptidase_M20_dimer"/>
</dbReference>
<dbReference type="GO" id="GO:0008777">
    <property type="term" value="F:acetylornithine deacetylase activity"/>
    <property type="evidence" value="ECO:0007669"/>
    <property type="project" value="TreeGrafter"/>
</dbReference>
<evidence type="ECO:0000259" key="9">
    <source>
        <dbReference type="Pfam" id="PF07687"/>
    </source>
</evidence>
<dbReference type="GO" id="GO:0006526">
    <property type="term" value="P:L-arginine biosynthetic process"/>
    <property type="evidence" value="ECO:0007669"/>
    <property type="project" value="TreeGrafter"/>
</dbReference>
<protein>
    <submittedName>
        <fullName evidence="10">Succinyl-diaminopimelate desuccinylase</fullName>
    </submittedName>
</protein>
<reference evidence="10 11" key="1">
    <citation type="submission" date="2016-10" db="EMBL/GenBank/DDBJ databases">
        <authorList>
            <person name="de Groot N.N."/>
        </authorList>
    </citation>
    <scope>NUCLEOTIDE SEQUENCE [LARGE SCALE GENOMIC DNA]</scope>
    <source>
        <strain evidence="10 11">DSM 1736</strain>
    </source>
</reference>
<evidence type="ECO:0000256" key="1">
    <source>
        <dbReference type="ARBA" id="ARBA00001947"/>
    </source>
</evidence>
<gene>
    <name evidence="10" type="ORF">SAMN04488502_103184</name>
</gene>
<dbReference type="GO" id="GO:0016805">
    <property type="term" value="F:dipeptidase activity"/>
    <property type="evidence" value="ECO:0007669"/>
    <property type="project" value="UniProtKB-KW"/>
</dbReference>
<evidence type="ECO:0000256" key="8">
    <source>
        <dbReference type="ARBA" id="ARBA00023049"/>
    </source>
</evidence>
<evidence type="ECO:0000256" key="4">
    <source>
        <dbReference type="ARBA" id="ARBA00022723"/>
    </source>
</evidence>
<feature type="domain" description="Peptidase M20 dimerisation" evidence="9">
    <location>
        <begin position="226"/>
        <end position="293"/>
    </location>
</feature>
<keyword evidence="7" id="KW-0224">Dipeptidase</keyword>
<dbReference type="NCBIfam" id="TIGR01887">
    <property type="entry name" value="dipeptidaselike"/>
    <property type="match status" value="1"/>
</dbReference>
<dbReference type="Proteomes" id="UP000214880">
    <property type="component" value="Unassembled WGS sequence"/>
</dbReference>
<sequence length="424" mass="44801">MLTFKTQIQARQEEMIAITRRLIQFNTVESAAAANAPFGQGNRDALDFVLQLGHKWGFTVKDLDGYAGYLEFGAGQEVIAIIPHLDVVPAGDGWDYPPFGGKLAGGRIYGRGAADNKGPAVAALYAFKLVRDSGLPVNKRIRLVFGCDEESGFECVKYYIQAEGLPTAGFTPDGCFPVVNAEKGIITGTFAAALPAGTPNLRFTGGTAGNVVPHYAKAVFDGAVYEATGVAAHASTPELGDNAILKLARQLKSVTAHPVLDFLTIASAAGTLGIAAEDAISGKLTYNLGVIDVDENTARLSVNIRYPVTAKAGGIISKLQQAGAAYGFFFEDYTDSPSHYVPEDAALIKTLLQVYSQVTGLSGRPLSMGGGTYARALGNFVAFGARFPGEPSTAHQKNEFITVEALLKATEIYASAIYQLAGEQ</sequence>
<dbReference type="GO" id="GO:0006508">
    <property type="term" value="P:proteolysis"/>
    <property type="evidence" value="ECO:0007669"/>
    <property type="project" value="UniProtKB-KW"/>
</dbReference>
<dbReference type="Pfam" id="PF07687">
    <property type="entry name" value="M20_dimer"/>
    <property type="match status" value="1"/>
</dbReference>
<dbReference type="Gene3D" id="3.40.630.10">
    <property type="entry name" value="Zn peptidases"/>
    <property type="match status" value="2"/>
</dbReference>
<dbReference type="PROSITE" id="PS00759">
    <property type="entry name" value="ARGE_DAPE_CPG2_2"/>
    <property type="match status" value="1"/>
</dbReference>
<dbReference type="AlphaFoldDB" id="A0A1G9S2C9"/>
<dbReference type="RefSeq" id="WP_173812993.1">
    <property type="nucleotide sequence ID" value="NZ_FNHB01000003.1"/>
</dbReference>
<evidence type="ECO:0000256" key="2">
    <source>
        <dbReference type="ARBA" id="ARBA00006247"/>
    </source>
</evidence>
<evidence type="ECO:0000313" key="11">
    <source>
        <dbReference type="Proteomes" id="UP000214880"/>
    </source>
</evidence>
<keyword evidence="4" id="KW-0479">Metal-binding</keyword>
<dbReference type="Gene3D" id="3.30.70.360">
    <property type="match status" value="4"/>
</dbReference>
<dbReference type="Pfam" id="PF01546">
    <property type="entry name" value="Peptidase_M20"/>
    <property type="match status" value="1"/>
</dbReference>
<dbReference type="STRING" id="146817.SAMN04488502_103184"/>